<dbReference type="PROSITE" id="PS50240">
    <property type="entry name" value="TRYPSIN_DOM"/>
    <property type="match status" value="1"/>
</dbReference>
<keyword evidence="5" id="KW-1015">Disulfide bond</keyword>
<dbReference type="AlphaFoldDB" id="A0A0F7ZNI5"/>
<feature type="signal peptide" evidence="6">
    <location>
        <begin position="1"/>
        <end position="19"/>
    </location>
</feature>
<proteinExistence type="inferred from homology"/>
<keyword evidence="3" id="KW-0378">Hydrolase</keyword>
<dbReference type="InterPro" id="IPR001314">
    <property type="entry name" value="Peptidase_S1A"/>
</dbReference>
<reference evidence="8 9" key="1">
    <citation type="journal article" date="2014" name="Genome Biol. Evol.">
        <title>Comparative genomics and transcriptomics analyses reveal divergent lifestyle features of nematode endoparasitic fungus Hirsutella minnesotensis.</title>
        <authorList>
            <person name="Lai Y."/>
            <person name="Liu K."/>
            <person name="Zhang X."/>
            <person name="Zhang X."/>
            <person name="Li K."/>
            <person name="Wang N."/>
            <person name="Shu C."/>
            <person name="Wu Y."/>
            <person name="Wang C."/>
            <person name="Bushley K.E."/>
            <person name="Xiang M."/>
            <person name="Liu X."/>
        </authorList>
    </citation>
    <scope>NUCLEOTIDE SEQUENCE [LARGE SCALE GENOMIC DNA]</scope>
    <source>
        <strain evidence="8 9">3608</strain>
    </source>
</reference>
<dbReference type="InterPro" id="IPR001254">
    <property type="entry name" value="Trypsin_dom"/>
</dbReference>
<evidence type="ECO:0000256" key="5">
    <source>
        <dbReference type="ARBA" id="ARBA00023157"/>
    </source>
</evidence>
<keyword evidence="2" id="KW-0645">Protease</keyword>
<dbReference type="SMART" id="SM00020">
    <property type="entry name" value="Tryp_SPc"/>
    <property type="match status" value="1"/>
</dbReference>
<dbReference type="InterPro" id="IPR050430">
    <property type="entry name" value="Peptidase_S1"/>
</dbReference>
<dbReference type="SUPFAM" id="SSF50494">
    <property type="entry name" value="Trypsin-like serine proteases"/>
    <property type="match status" value="1"/>
</dbReference>
<gene>
    <name evidence="8" type="ORF">HIM_06703</name>
</gene>
<dbReference type="PANTHER" id="PTHR24276:SF98">
    <property type="entry name" value="FI18310P1-RELATED"/>
    <property type="match status" value="1"/>
</dbReference>
<dbReference type="PROSITE" id="PS00134">
    <property type="entry name" value="TRYPSIN_HIS"/>
    <property type="match status" value="1"/>
</dbReference>
<dbReference type="InterPro" id="IPR009003">
    <property type="entry name" value="Peptidase_S1_PA"/>
</dbReference>
<evidence type="ECO:0000313" key="9">
    <source>
        <dbReference type="Proteomes" id="UP000054481"/>
    </source>
</evidence>
<keyword evidence="9" id="KW-1185">Reference proteome</keyword>
<keyword evidence="4" id="KW-0720">Serine protease</keyword>
<dbReference type="FunFam" id="2.40.10.10:FF:000073">
    <property type="entry name" value="Trypsin alpha"/>
    <property type="match status" value="1"/>
</dbReference>
<dbReference type="Pfam" id="PF00089">
    <property type="entry name" value="Trypsin"/>
    <property type="match status" value="1"/>
</dbReference>
<dbReference type="PANTHER" id="PTHR24276">
    <property type="entry name" value="POLYSERASE-RELATED"/>
    <property type="match status" value="1"/>
</dbReference>
<dbReference type="OrthoDB" id="4915747at2759"/>
<dbReference type="InterPro" id="IPR018114">
    <property type="entry name" value="TRYPSIN_HIS"/>
</dbReference>
<protein>
    <recommendedName>
        <fullName evidence="7">Peptidase S1 domain-containing protein</fullName>
    </recommendedName>
</protein>
<feature type="domain" description="Peptidase S1" evidence="7">
    <location>
        <begin position="26"/>
        <end position="260"/>
    </location>
</feature>
<dbReference type="PRINTS" id="PR00722">
    <property type="entry name" value="CHYMOTRYPSIN"/>
</dbReference>
<name>A0A0F7ZNI5_9HYPO</name>
<accession>A0A0F7ZNI5</accession>
<dbReference type="EMBL" id="KQ030531">
    <property type="protein sequence ID" value="KJZ73810.1"/>
    <property type="molecule type" value="Genomic_DNA"/>
</dbReference>
<evidence type="ECO:0000256" key="3">
    <source>
        <dbReference type="ARBA" id="ARBA00022801"/>
    </source>
</evidence>
<dbReference type="Proteomes" id="UP000054481">
    <property type="component" value="Unassembled WGS sequence"/>
</dbReference>
<comment type="similarity">
    <text evidence="1">Belongs to the peptidase S1 family.</text>
</comment>
<dbReference type="Gene3D" id="2.40.10.10">
    <property type="entry name" value="Trypsin-like serine proteases"/>
    <property type="match status" value="1"/>
</dbReference>
<dbReference type="InterPro" id="IPR043504">
    <property type="entry name" value="Peptidase_S1_PA_chymotrypsin"/>
</dbReference>
<evidence type="ECO:0000259" key="7">
    <source>
        <dbReference type="PROSITE" id="PS50240"/>
    </source>
</evidence>
<organism evidence="8 9">
    <name type="scientific">Hirsutella minnesotensis 3608</name>
    <dbReference type="NCBI Taxonomy" id="1043627"/>
    <lineage>
        <taxon>Eukaryota</taxon>
        <taxon>Fungi</taxon>
        <taxon>Dikarya</taxon>
        <taxon>Ascomycota</taxon>
        <taxon>Pezizomycotina</taxon>
        <taxon>Sordariomycetes</taxon>
        <taxon>Hypocreomycetidae</taxon>
        <taxon>Hypocreales</taxon>
        <taxon>Ophiocordycipitaceae</taxon>
        <taxon>Hirsutella</taxon>
    </lineage>
</organism>
<sequence length="260" mass="27773">MAFKLTLALSLTMYAVSMAAVLPKRVVGGDTAELGEFPFIVSVLYRGGHSCGGSLLDSTTVLTASHCIMNLTGPYPAHVFQVRAGSLDRDSGGRVVNVSKAIMHPGYNTTNFDNDIAVMKLSEPIQEHYPSISYMRNMPDEGSDPSPNSTVTVAGWGITGNGQLAEHLQRVEMPIVSREACQKSYDKAKFPFPITENKVCAGSEGKTGCEADSGGPLVKKDTGELIGVVSHGSDMKCDAPGSFGAYVRVANYHSFIKENM</sequence>
<dbReference type="GO" id="GO:0004252">
    <property type="term" value="F:serine-type endopeptidase activity"/>
    <property type="evidence" value="ECO:0007669"/>
    <property type="project" value="InterPro"/>
</dbReference>
<dbReference type="CDD" id="cd00190">
    <property type="entry name" value="Tryp_SPc"/>
    <property type="match status" value="1"/>
</dbReference>
<feature type="chain" id="PRO_5002525863" description="Peptidase S1 domain-containing protein" evidence="6">
    <location>
        <begin position="20"/>
        <end position="260"/>
    </location>
</feature>
<evidence type="ECO:0000256" key="1">
    <source>
        <dbReference type="ARBA" id="ARBA00007664"/>
    </source>
</evidence>
<keyword evidence="6" id="KW-0732">Signal</keyword>
<evidence type="ECO:0000256" key="2">
    <source>
        <dbReference type="ARBA" id="ARBA00022670"/>
    </source>
</evidence>
<evidence type="ECO:0000256" key="6">
    <source>
        <dbReference type="SAM" id="SignalP"/>
    </source>
</evidence>
<evidence type="ECO:0000313" key="8">
    <source>
        <dbReference type="EMBL" id="KJZ73810.1"/>
    </source>
</evidence>
<evidence type="ECO:0000256" key="4">
    <source>
        <dbReference type="ARBA" id="ARBA00022825"/>
    </source>
</evidence>
<dbReference type="GO" id="GO:0006508">
    <property type="term" value="P:proteolysis"/>
    <property type="evidence" value="ECO:0007669"/>
    <property type="project" value="UniProtKB-KW"/>
</dbReference>